<dbReference type="STRING" id="1257118.L8GXG6"/>
<evidence type="ECO:0000259" key="6">
    <source>
        <dbReference type="Pfam" id="PF01466"/>
    </source>
</evidence>
<dbReference type="Pfam" id="PF01466">
    <property type="entry name" value="Skp1"/>
    <property type="match status" value="1"/>
</dbReference>
<keyword evidence="2 5" id="KW-0833">Ubl conjugation pathway</keyword>
<dbReference type="GO" id="GO:0043223">
    <property type="term" value="C:cytoplasmic SCF ubiquitin ligase complex"/>
    <property type="evidence" value="ECO:0007669"/>
    <property type="project" value="UniProtKB-ARBA"/>
</dbReference>
<sequence>MSATDMVQLQSSDGVDFSVPRSVASMSVTLDHMLHDISRSQSDEAIPLPNVNAKALEKVIEYCKHHEKDEPVPASDAAKQEHSVHNISAWDKQFMQVEMGLLFDIILAANFLDIKSLLDLGCKTVASMIIGKTPEEIEQTFRIPTQ</sequence>
<evidence type="ECO:0000256" key="1">
    <source>
        <dbReference type="ARBA" id="ARBA00009993"/>
    </source>
</evidence>
<dbReference type="InterPro" id="IPR001232">
    <property type="entry name" value="SKP1-like"/>
</dbReference>
<dbReference type="GO" id="GO:0016567">
    <property type="term" value="P:protein ubiquitination"/>
    <property type="evidence" value="ECO:0007669"/>
    <property type="project" value="UniProtKB-UniPathway"/>
</dbReference>
<dbReference type="CDD" id="cd18322">
    <property type="entry name" value="BTB_POZ_SKP1"/>
    <property type="match status" value="1"/>
</dbReference>
<evidence type="ECO:0000256" key="3">
    <source>
        <dbReference type="ARBA" id="ARBA00023278"/>
    </source>
</evidence>
<organism evidence="8 9">
    <name type="scientific">Acanthamoeba castellanii (strain ATCC 30010 / Neff)</name>
    <dbReference type="NCBI Taxonomy" id="1257118"/>
    <lineage>
        <taxon>Eukaryota</taxon>
        <taxon>Amoebozoa</taxon>
        <taxon>Discosea</taxon>
        <taxon>Longamoebia</taxon>
        <taxon>Centramoebida</taxon>
        <taxon>Acanthamoebidae</taxon>
        <taxon>Acanthamoeba</taxon>
    </lineage>
</organism>
<dbReference type="InterPro" id="IPR036296">
    <property type="entry name" value="SKP1-like_dim_sf"/>
</dbReference>
<dbReference type="GO" id="GO:0071987">
    <property type="term" value="F:WD40-repeat domain binding"/>
    <property type="evidence" value="ECO:0007669"/>
    <property type="project" value="UniProtKB-ARBA"/>
</dbReference>
<comment type="similarity">
    <text evidence="1 5">Belongs to the SKP1 family.</text>
</comment>
<evidence type="ECO:0000256" key="2">
    <source>
        <dbReference type="ARBA" id="ARBA00022786"/>
    </source>
</evidence>
<feature type="domain" description="SKP1 component dimerisation" evidence="6">
    <location>
        <begin position="115"/>
        <end position="145"/>
    </location>
</feature>
<feature type="domain" description="SKP1 component POZ" evidence="7">
    <location>
        <begin position="5"/>
        <end position="67"/>
    </location>
</feature>
<dbReference type="AlphaFoldDB" id="L8GXG6"/>
<dbReference type="InterPro" id="IPR011333">
    <property type="entry name" value="SKP1/BTB/POZ_sf"/>
</dbReference>
<comment type="subunit">
    <text evidence="4">Multiprotein complex (SCF) with cullin and F-box-containing protein. Capable of undergoing aggregation.</text>
</comment>
<dbReference type="GeneID" id="14917501"/>
<evidence type="ECO:0000313" key="9">
    <source>
        <dbReference type="Proteomes" id="UP000011083"/>
    </source>
</evidence>
<dbReference type="SMART" id="SM00512">
    <property type="entry name" value="Skp1"/>
    <property type="match status" value="1"/>
</dbReference>
<dbReference type="GO" id="GO:0097602">
    <property type="term" value="F:cullin family protein binding"/>
    <property type="evidence" value="ECO:0007669"/>
    <property type="project" value="UniProtKB-ARBA"/>
</dbReference>
<dbReference type="GO" id="GO:0006511">
    <property type="term" value="P:ubiquitin-dependent protein catabolic process"/>
    <property type="evidence" value="ECO:0007669"/>
    <property type="project" value="InterPro"/>
</dbReference>
<dbReference type="Gene3D" id="3.30.710.10">
    <property type="entry name" value="Potassium Channel Kv1.1, Chain A"/>
    <property type="match status" value="1"/>
</dbReference>
<dbReference type="GO" id="GO:1990444">
    <property type="term" value="F:F-box domain binding"/>
    <property type="evidence" value="ECO:0007669"/>
    <property type="project" value="UniProtKB-ARBA"/>
</dbReference>
<evidence type="ECO:0000256" key="4">
    <source>
        <dbReference type="ARBA" id="ARBA00063380"/>
    </source>
</evidence>
<dbReference type="UniPathway" id="UPA00143"/>
<reference evidence="8 9" key="1">
    <citation type="journal article" date="2013" name="Genome Biol.">
        <title>Genome of Acanthamoeba castellanii highlights extensive lateral gene transfer and early evolution of tyrosine kinase signaling.</title>
        <authorList>
            <person name="Clarke M."/>
            <person name="Lohan A.J."/>
            <person name="Liu B."/>
            <person name="Lagkouvardos I."/>
            <person name="Roy S."/>
            <person name="Zafar N."/>
            <person name="Bertelli C."/>
            <person name="Schilde C."/>
            <person name="Kianianmomeni A."/>
            <person name="Burglin T.R."/>
            <person name="Frech C."/>
            <person name="Turcotte B."/>
            <person name="Kopec K.O."/>
            <person name="Synnott J.M."/>
            <person name="Choo C."/>
            <person name="Paponov I."/>
            <person name="Finkler A."/>
            <person name="Soon Heng Tan C."/>
            <person name="Hutchins A.P."/>
            <person name="Weinmeier T."/>
            <person name="Rattei T."/>
            <person name="Chu J.S."/>
            <person name="Gimenez G."/>
            <person name="Irimia M."/>
            <person name="Rigden D.J."/>
            <person name="Fitzpatrick D.A."/>
            <person name="Lorenzo-Morales J."/>
            <person name="Bateman A."/>
            <person name="Chiu C.H."/>
            <person name="Tang P."/>
            <person name="Hegemann P."/>
            <person name="Fromm H."/>
            <person name="Raoult D."/>
            <person name="Greub G."/>
            <person name="Miranda-Saavedra D."/>
            <person name="Chen N."/>
            <person name="Nash P."/>
            <person name="Ginger M.L."/>
            <person name="Horn M."/>
            <person name="Schaap P."/>
            <person name="Caler L."/>
            <person name="Loftus B."/>
        </authorList>
    </citation>
    <scope>NUCLEOTIDE SEQUENCE [LARGE SCALE GENOMIC DNA]</scope>
    <source>
        <strain evidence="8 9">Neff</strain>
    </source>
</reference>
<dbReference type="PIRSF" id="PIRSF028729">
    <property type="entry name" value="E3_ubiquit_lig_SCF_Skp"/>
    <property type="match status" value="1"/>
</dbReference>
<dbReference type="InterPro" id="IPR016073">
    <property type="entry name" value="Skp1_comp_POZ"/>
</dbReference>
<dbReference type="Pfam" id="PF03931">
    <property type="entry name" value="Skp1_POZ"/>
    <property type="match status" value="1"/>
</dbReference>
<dbReference type="SUPFAM" id="SSF81382">
    <property type="entry name" value="Skp1 dimerisation domain-like"/>
    <property type="match status" value="1"/>
</dbReference>
<dbReference type="SUPFAM" id="SSF54695">
    <property type="entry name" value="POZ domain"/>
    <property type="match status" value="1"/>
</dbReference>
<dbReference type="OMA" id="HHKDAPM"/>
<keyword evidence="3" id="KW-0379">Hydroxylation</keyword>
<comment type="pathway">
    <text evidence="5">Protein modification; protein ubiquitination.</text>
</comment>
<accession>L8GXG6</accession>
<dbReference type="OrthoDB" id="2342932at2759"/>
<gene>
    <name evidence="8" type="ORF">ACA1_382550</name>
</gene>
<dbReference type="PANTHER" id="PTHR11165">
    <property type="entry name" value="SKP1"/>
    <property type="match status" value="1"/>
</dbReference>
<name>L8GXG6_ACACF</name>
<evidence type="ECO:0000259" key="7">
    <source>
        <dbReference type="Pfam" id="PF03931"/>
    </source>
</evidence>
<dbReference type="EMBL" id="KB007982">
    <property type="protein sequence ID" value="ELR16776.1"/>
    <property type="molecule type" value="Genomic_DNA"/>
</dbReference>
<dbReference type="InterPro" id="IPR016897">
    <property type="entry name" value="SKP1"/>
</dbReference>
<evidence type="ECO:0000313" key="8">
    <source>
        <dbReference type="EMBL" id="ELR16776.1"/>
    </source>
</evidence>
<dbReference type="InterPro" id="IPR016072">
    <property type="entry name" value="Skp1_comp_dimer"/>
</dbReference>
<keyword evidence="9" id="KW-1185">Reference proteome</keyword>
<dbReference type="VEuPathDB" id="AmoebaDB:ACA1_382550"/>
<protein>
    <submittedName>
        <fullName evidence="8">Sulfur metabolism negative regulator SconC, putative</fullName>
    </submittedName>
</protein>
<dbReference type="KEGG" id="acan:ACA1_382550"/>
<dbReference type="RefSeq" id="XP_004338789.1">
    <property type="nucleotide sequence ID" value="XM_004338741.1"/>
</dbReference>
<dbReference type="Proteomes" id="UP000011083">
    <property type="component" value="Unassembled WGS sequence"/>
</dbReference>
<evidence type="ECO:0000256" key="5">
    <source>
        <dbReference type="PIRNR" id="PIRNR028729"/>
    </source>
</evidence>
<proteinExistence type="inferred from homology"/>
<dbReference type="FunFam" id="3.30.710.10:FF:000026">
    <property type="entry name" value="E3 ubiquitin ligase complex SCF subunit"/>
    <property type="match status" value="1"/>
</dbReference>